<organism evidence="2">
    <name type="scientific">Caenorhabditis brenneri</name>
    <name type="common">Nematode worm</name>
    <dbReference type="NCBI Taxonomy" id="135651"/>
    <lineage>
        <taxon>Eukaryota</taxon>
        <taxon>Metazoa</taxon>
        <taxon>Ecdysozoa</taxon>
        <taxon>Nematoda</taxon>
        <taxon>Chromadorea</taxon>
        <taxon>Rhabditida</taxon>
        <taxon>Rhabditina</taxon>
        <taxon>Rhabditomorpha</taxon>
        <taxon>Rhabditoidea</taxon>
        <taxon>Rhabditidae</taxon>
        <taxon>Peloderinae</taxon>
        <taxon>Caenorhabditis</taxon>
    </lineage>
</organism>
<dbReference type="InParanoid" id="G0N1R5"/>
<gene>
    <name evidence="1" type="ORF">CAEBREN_03577</name>
</gene>
<dbReference type="HOGENOM" id="CLU_1628505_0_0_1"/>
<name>G0N1R5_CAEBE</name>
<protein>
    <submittedName>
        <fullName evidence="1">Uncharacterized protein</fullName>
    </submittedName>
</protein>
<dbReference type="AlphaFoldDB" id="G0N1R5"/>
<evidence type="ECO:0000313" key="2">
    <source>
        <dbReference type="Proteomes" id="UP000008068"/>
    </source>
</evidence>
<dbReference type="EMBL" id="GL379828">
    <property type="protein sequence ID" value="EGT50324.1"/>
    <property type="molecule type" value="Genomic_DNA"/>
</dbReference>
<dbReference type="Proteomes" id="UP000008068">
    <property type="component" value="Unassembled WGS sequence"/>
</dbReference>
<evidence type="ECO:0000313" key="1">
    <source>
        <dbReference type="EMBL" id="EGT50324.1"/>
    </source>
</evidence>
<proteinExistence type="predicted"/>
<reference evidence="2" key="1">
    <citation type="submission" date="2011-07" db="EMBL/GenBank/DDBJ databases">
        <authorList>
            <consortium name="Caenorhabditis brenneri Sequencing and Analysis Consortium"/>
            <person name="Wilson R.K."/>
        </authorList>
    </citation>
    <scope>NUCLEOTIDE SEQUENCE [LARGE SCALE GENOMIC DNA]</scope>
    <source>
        <strain evidence="2">PB2801</strain>
    </source>
</reference>
<accession>G0N1R5</accession>
<sequence length="163" mass="18735">MSLTEQRESASHLMVRFAFTGFITRCGHLIRSSATESLDKQNLSFQDYYNTQSIFSLPLGGKYRKNLKRKIRCFEYSVRMSKIATCPLLKERSGSLLEFQMLSGVGDVFKSRKNGKSGYLKKLDEGSWNFGIYFATGYSNTQCAIDICQFMQMQIRPLYSAHR</sequence>
<keyword evidence="2" id="KW-1185">Reference proteome</keyword>